<dbReference type="InParanoid" id="A0A2S8SS22"/>
<dbReference type="Proteomes" id="UP000237684">
    <property type="component" value="Unassembled WGS sequence"/>
</dbReference>
<dbReference type="EMBL" id="NIGF01000010">
    <property type="protein sequence ID" value="PQV63539.1"/>
    <property type="molecule type" value="Genomic_DNA"/>
</dbReference>
<evidence type="ECO:0000313" key="3">
    <source>
        <dbReference type="Proteomes" id="UP000237684"/>
    </source>
</evidence>
<proteinExistence type="predicted"/>
<dbReference type="AlphaFoldDB" id="A0A2S8SS22"/>
<accession>A0A2S8SS22</accession>
<evidence type="ECO:0000313" key="2">
    <source>
        <dbReference type="EMBL" id="PQV63539.1"/>
    </source>
</evidence>
<dbReference type="RefSeq" id="WP_123580617.1">
    <property type="nucleotide sequence ID" value="NZ_NIGF01000010.1"/>
</dbReference>
<reference evidence="2 3" key="1">
    <citation type="journal article" date="2018" name="Syst. Appl. Microbiol.">
        <title>Abditibacterium utsteinense sp. nov., the first cultivated member of candidate phylum FBP, isolated from ice-free Antarctic soil samples.</title>
        <authorList>
            <person name="Tahon G."/>
            <person name="Tytgat B."/>
            <person name="Lebbe L."/>
            <person name="Carlier A."/>
            <person name="Willems A."/>
        </authorList>
    </citation>
    <scope>NUCLEOTIDE SEQUENCE [LARGE SCALE GENOMIC DNA]</scope>
    <source>
        <strain evidence="2 3">LMG 29911</strain>
    </source>
</reference>
<keyword evidence="3" id="KW-1185">Reference proteome</keyword>
<feature type="region of interest" description="Disordered" evidence="1">
    <location>
        <begin position="1"/>
        <end position="22"/>
    </location>
</feature>
<organism evidence="2 3">
    <name type="scientific">Abditibacterium utsteinense</name>
    <dbReference type="NCBI Taxonomy" id="1960156"/>
    <lineage>
        <taxon>Bacteria</taxon>
        <taxon>Pseudomonadati</taxon>
        <taxon>Abditibacteriota</taxon>
        <taxon>Abditibacteriia</taxon>
        <taxon>Abditibacteriales</taxon>
        <taxon>Abditibacteriaceae</taxon>
        <taxon>Abditibacterium</taxon>
    </lineage>
</organism>
<name>A0A2S8SS22_9BACT</name>
<evidence type="ECO:0000256" key="1">
    <source>
        <dbReference type="SAM" id="MobiDB-lite"/>
    </source>
</evidence>
<protein>
    <submittedName>
        <fullName evidence="2">Uncharacterized protein</fullName>
    </submittedName>
</protein>
<comment type="caution">
    <text evidence="2">The sequence shown here is derived from an EMBL/GenBank/DDBJ whole genome shotgun (WGS) entry which is preliminary data.</text>
</comment>
<gene>
    <name evidence="2" type="ORF">B1R32_1102</name>
</gene>
<sequence length="103" mass="11203">MKKPTPQAAGHCRTGKEPSKPVESQVCCFCFVVAHWFSKLAFSVLSKSLRLNRDTQNLKPLETTHPNGTKTTHLNGNSAAFSNGCAVALFPPTPQAAGYPERF</sequence>